<dbReference type="Pfam" id="PF06060">
    <property type="entry name" value="Mesothelin"/>
    <property type="match status" value="1"/>
</dbReference>
<keyword evidence="8" id="KW-1185">Reference proteome</keyword>
<keyword evidence="3" id="KW-0732">Signal</keyword>
<evidence type="ECO:0000256" key="5">
    <source>
        <dbReference type="ARBA" id="ARBA00023136"/>
    </source>
</evidence>
<organism evidence="7 8">
    <name type="scientific">Larimichthys crocea</name>
    <name type="common">Large yellow croaker</name>
    <name type="synonym">Pseudosciaena crocea</name>
    <dbReference type="NCBI Taxonomy" id="215358"/>
    <lineage>
        <taxon>Eukaryota</taxon>
        <taxon>Metazoa</taxon>
        <taxon>Chordata</taxon>
        <taxon>Craniata</taxon>
        <taxon>Vertebrata</taxon>
        <taxon>Euteleostomi</taxon>
        <taxon>Actinopterygii</taxon>
        <taxon>Neopterygii</taxon>
        <taxon>Teleostei</taxon>
        <taxon>Neoteleostei</taxon>
        <taxon>Acanthomorphata</taxon>
        <taxon>Eupercaria</taxon>
        <taxon>Sciaenidae</taxon>
        <taxon>Larimichthys</taxon>
    </lineage>
</organism>
<gene>
    <name evidence="7" type="ORF">D5F01_LYC00618</name>
</gene>
<evidence type="ECO:0000256" key="1">
    <source>
        <dbReference type="ARBA" id="ARBA00004370"/>
    </source>
</evidence>
<dbReference type="GO" id="GO:0009986">
    <property type="term" value="C:cell surface"/>
    <property type="evidence" value="ECO:0007669"/>
    <property type="project" value="TreeGrafter"/>
</dbReference>
<comment type="subcellular location">
    <subcellularLocation>
        <location evidence="1">Membrane</location>
    </subcellularLocation>
</comment>
<evidence type="ECO:0000256" key="3">
    <source>
        <dbReference type="ARBA" id="ARBA00022729"/>
    </source>
</evidence>
<reference evidence="7 8" key="1">
    <citation type="submission" date="2019-07" db="EMBL/GenBank/DDBJ databases">
        <title>Chromosome genome assembly for large yellow croaker.</title>
        <authorList>
            <person name="Xiao S."/>
        </authorList>
    </citation>
    <scope>NUCLEOTIDE SEQUENCE [LARGE SCALE GENOMIC DNA]</scope>
    <source>
        <strain evidence="7">JMULYC20181020</strain>
        <tissue evidence="7">Muscle</tissue>
    </source>
</reference>
<evidence type="ECO:0000256" key="4">
    <source>
        <dbReference type="ARBA" id="ARBA00022889"/>
    </source>
</evidence>
<dbReference type="InterPro" id="IPR026664">
    <property type="entry name" value="Stereocilin-rel"/>
</dbReference>
<dbReference type="GO" id="GO:0007160">
    <property type="term" value="P:cell-matrix adhesion"/>
    <property type="evidence" value="ECO:0007669"/>
    <property type="project" value="TreeGrafter"/>
</dbReference>
<comment type="similarity">
    <text evidence="2">Belongs to the mesothelin family.</text>
</comment>
<name>A0A6G0JA47_LARCR</name>
<evidence type="ECO:0000313" key="7">
    <source>
        <dbReference type="EMBL" id="KAE8300477.1"/>
    </source>
</evidence>
<evidence type="ECO:0000256" key="6">
    <source>
        <dbReference type="ARBA" id="ARBA00023180"/>
    </source>
</evidence>
<sequence>MKIYRNATCTSNENCNQVPDSTSHFLQCVGLPSTDKGRDHMQRLKGMLEATMDVYTFMRSSMKGVPILSLQGKLALSPKADPLQNEALVQMWLEAKMKPLLKSVTKHFLSCLSTMNFSCCTYQTVVREISHHFSEMDPVRQKWIYTFFMYPFLSGDRVAGCVSRGESSEDWLTKNFGAFRAMARMKDFSALNMVFSGLEVLHLLTPAQKAELLLRPEVASIDNGTLSLVFHSLLTGGSQPPTTLPPTSPGSSHNWMTTGYPPSYSPNLTYIPPPPQNSLQEVAKGFSMVFRPVGSFVHNFVAFTHGRNLSELRSTTLTQFLLNWTLSEVADLYRPHNASVAPEAPKFDVTNVEDWYEQVVMPLLRRFLPNDAALMHQNLTLAFHQVYYLDHGKDTNETSETVDVCSISLDKKPCGLTDAVENAAKVLHCAARTNLTMSEATIMRLITELTGRLNLLIQELSRANFSELASDFQQIFGEAESPSMTQEHLNDPNFIKLWFQIKLMPLLPAVPTGLLSCLSTKNFSCPVYQTIVAALSKHMSFMEADSMHSHNIYQHFIYSFLLHHNTSDAKCMSNHSAEWMEKNVGFFSRFAPITDFYRLYPNFSGLEVLHLLTPKQTAELLVLPLPTPPEKDVVVNRVFDFLLASPKDRKFKEVLHYLVPLAKEVNPPCAVYKHTFERLYGAIKSLPPDLEPVAWAGIDDLITIAPDECVPNNVTCQVTQYNDTNVCRGRNSSDYYIHMNTSVEVSCNLTLETYACAQLENFTANQLASLLRCNLPGKSDSKVLWKILLTKLSSVLDPALDILANMSMVGPSATEILDVIGEMRVFMLTDEQLMNSSVIRKWFSSRLRRFLPSASGRFLHCLSSRNLSCHSYQQIVQIFIHHFDNMTLTQQHVVFNDFVLRFLSGSGQGCVSNNSAEWLMKNLGPFSRMLSLRELLDLNPHFKPLEVLQLLTPKQTAELLVLLHPTLPDKDTLINMIFDHFNQSSDKKKFTDFLSDLVMVLQKANISCSSYKTLFKRLDMAMAGVYYDAASSIIYTKMVLSKHLPPGCNIYSGKCTVTMTNETDICAGVNSTKLQHRLDSAQIDGHHCYHSVEEFACASLSALKAEDLAATLACNRSYNSTSSRPVWKLFLSKASHVLDEALDLLANKTLDPRSPAVTAILDSIREIRLDAFSPASFNNPAVIQLWFSRLRPFLPAVSHDFLSCLITKDLNCSTYQHIVQILSHLQPHMTHPTQMSVYTHFIKVYLTMNTTGQGCVSNNSAEWLMKNLGRFSGMLSLRELLDLNPHFKPLEVLQLLTPKQTAELLVLLHPTLPDKDALINMIFDHFNQSSDKKKFTDFLSDLVMVLQKANLSCSSYKTLFKRLDMAMAGVYYDAASSIIYTKMVLSKHLPLGCNIYSGKCTVTMTNETDICAGVNSTKLQHRLDNAQIDGHHCYHSVEEFACASLSALKAEDLAATLACNRSYNSTSSRPVWKLFLSKASHVLDEALDLLANKLEVLQLLTPKQTAELLVLIHPTLPDKDALINMIFDHFNQSPDKKKFTDFLSDLVMVLQKLSALKAEDLAATLACNRSYNSTSSRPVWKLFLSKASHVLDEALDLLANKTLDPRSPAVTAILDSIREIRLDAFGPASFNNPAFIQLWFNHRLRPFLPVVSPDFLSCLTTKGLNCSTYQHIVQILSHLQPHMTLHMQMSVYTHFIKVYLTMKNATDPGCSLHTNNSGEWLQKNLGGFSALVSFYDLRMLYSNFSAMEALPYLTVRQIADVSATPGQLTSPKHVTMVMNHVPNQHLAAFFDDFSPAIMGQENKFPPLVRSAFLQVVFDRANLSDHSVDDSDVSLWLRTRLRPLLVNLSPLHVAPFFAILAGRNCSIGQQGVQDLNSTIFSLSEVTQNEIHNHIIQSLRGPVPLRCYGDNYNHSFYGFLESSFLDFQFPNLTTFLSLMPHNKMHQLVNSMPPSHLGDFLRRPDVVNNDAELCVLYNNYMQIPVFLETESLPAKVRRSTLPCVWPRALSSSERSEVNAWFDQRLQNYLVFLTKSLISPDSTYNASCLAFQKLVSVLGEHNYTAADFMRQDVFSTIRTYLTSATVPRCYNASDPELNSTAWFAEYIGPFMPFLILEDLQAFGSAEVLKVFTVNPLNIALLNHSALPLNLTNYYTELVYQQDSNFNPLLLPLLCRCVAPGLAFSQLDANESMIVLHNLTTLCTDLDPQISAALAANFGDQIDATTITSLGNESTGLSTGQIKSIKPQDLLAALGTLSSVTGWNGGQAKAIILSLISSGMMQISSASSLFQLGSLVVGIPTSTFSNVNGSQLLTASKNPSFLQHLMSAPQIIQQTFVTQIISVNSNSETIIKNIPDDLATEIPRVLLLGFSNDTTVITTLNKKKWKKQQAELFFDVVAVESATTTLGSANNLSSSVLQGFTCTGVRTIKKVQIKKLIKACRRKGKKKVKLVETQLTCMYNYIRIESDATSFDLYPPDMLLYYDYSLVPQASCKSYFEQIGDADFSIFSSTLNYKLTNLFANARSCLGITNTSLTEDNISVLGNMCCILGGFYIENSDPSILETLKTCPDLTNTQVAAVEARLQSGKTQYGAPSTWNLQTLKDLDMLPLYLTSSFYDNFDKKTKREFLKYFLKVLRGNGVGKKKKRSLKKEIRKSIRKRSTRSIENECTVGKITQVIISDEVFPFDYDDINQFNCCLSATIVKNNLASITDKVDQEEYLTIVLSKLREAYGANSTIPESQVQLLGPASRVATTDDINSWTITQIDTLSALMDSSNGQWDPSLAKAIVTKYLSQEGNKLGSAELNAIGGTNLCSLDVDVLRSISQQSLKDAEALTLSNCTTEKHKALFTIARQAFGTDTRATTISTKSYQLTSSYLPGATLDYVRSLSASDVNMDMATFTSLDENVVLDLTVNEVKNLLGTNLPDLKSYEEQTLVQKWIRSQYQSELNTLGIGLQGGRADPATTTTAPTVATVAPVTTSLTTAGSGTGTTATTGNGSRIRADPGFSVLVLLSLLIASLHFLV</sequence>
<keyword evidence="6" id="KW-0325">Glycoprotein</keyword>
<keyword evidence="4" id="KW-0130">Cell adhesion</keyword>
<dbReference type="PANTHER" id="PTHR23412:SF6">
    <property type="entry name" value="MESOTHELIN"/>
    <property type="match status" value="1"/>
</dbReference>
<evidence type="ECO:0000313" key="8">
    <source>
        <dbReference type="Proteomes" id="UP000424527"/>
    </source>
</evidence>
<protein>
    <submittedName>
        <fullName evidence="7">Mesothelin Pre-pro-megakaryocyte-potentiating factor</fullName>
    </submittedName>
</protein>
<dbReference type="InterPro" id="IPR010335">
    <property type="entry name" value="Mesothelin"/>
</dbReference>
<dbReference type="PANTHER" id="PTHR23412">
    <property type="entry name" value="STEREOCILIN RELATED"/>
    <property type="match status" value="1"/>
</dbReference>
<dbReference type="GO" id="GO:0016020">
    <property type="term" value="C:membrane"/>
    <property type="evidence" value="ECO:0007669"/>
    <property type="project" value="UniProtKB-SubCell"/>
</dbReference>
<dbReference type="EMBL" id="REGW02000001">
    <property type="protein sequence ID" value="KAE8300477.1"/>
    <property type="molecule type" value="Genomic_DNA"/>
</dbReference>
<keyword evidence="5" id="KW-0472">Membrane</keyword>
<evidence type="ECO:0000256" key="2">
    <source>
        <dbReference type="ARBA" id="ARBA00011016"/>
    </source>
</evidence>
<proteinExistence type="inferred from homology"/>
<comment type="caution">
    <text evidence="7">The sequence shown here is derived from an EMBL/GenBank/DDBJ whole genome shotgun (WGS) entry which is preliminary data.</text>
</comment>
<accession>A0A6G0JA47</accession>
<dbReference type="Proteomes" id="UP000424527">
    <property type="component" value="Unassembled WGS sequence"/>
</dbReference>